<proteinExistence type="inferred from homology"/>
<comment type="function">
    <text evidence="2">In eubacteria ppGpp (guanosine 3'-diphosphate 5'-diphosphate) is a mediator of the stringent response that coordinates a variety of cellular activities in response to changes in nutritional abundance.</text>
</comment>
<dbReference type="CDD" id="cd01668">
    <property type="entry name" value="TGS_RSH"/>
    <property type="match status" value="1"/>
</dbReference>
<dbReference type="Gene3D" id="3.10.20.30">
    <property type="match status" value="1"/>
</dbReference>
<feature type="domain" description="HD" evidence="3">
    <location>
        <begin position="55"/>
        <end position="153"/>
    </location>
</feature>
<evidence type="ECO:0000313" key="6">
    <source>
        <dbReference type="Proteomes" id="UP000178347"/>
    </source>
</evidence>
<dbReference type="EMBL" id="MFQN01000007">
    <property type="protein sequence ID" value="OGH75567.1"/>
    <property type="molecule type" value="Genomic_DNA"/>
</dbReference>
<evidence type="ECO:0000259" key="4">
    <source>
        <dbReference type="PROSITE" id="PS51880"/>
    </source>
</evidence>
<reference evidence="5 6" key="1">
    <citation type="journal article" date="2016" name="Nat. Commun.">
        <title>Thousands of microbial genomes shed light on interconnected biogeochemical processes in an aquifer system.</title>
        <authorList>
            <person name="Anantharaman K."/>
            <person name="Brown C.T."/>
            <person name="Hug L.A."/>
            <person name="Sharon I."/>
            <person name="Castelle C.J."/>
            <person name="Probst A.J."/>
            <person name="Thomas B.C."/>
            <person name="Singh A."/>
            <person name="Wilkins M.J."/>
            <person name="Karaoz U."/>
            <person name="Brodie E.L."/>
            <person name="Williams K.H."/>
            <person name="Hubbard S.S."/>
            <person name="Banfield J.F."/>
        </authorList>
    </citation>
    <scope>NUCLEOTIDE SEQUENCE [LARGE SCALE GENOMIC DNA]</scope>
</reference>
<accession>A0A1F6MV70</accession>
<dbReference type="InterPro" id="IPR003607">
    <property type="entry name" value="HD/PDEase_dom"/>
</dbReference>
<dbReference type="GO" id="GO:0015969">
    <property type="term" value="P:guanosine tetraphosphate metabolic process"/>
    <property type="evidence" value="ECO:0007669"/>
    <property type="project" value="InterPro"/>
</dbReference>
<dbReference type="PANTHER" id="PTHR21262:SF31">
    <property type="entry name" value="GTP PYROPHOSPHOKINASE"/>
    <property type="match status" value="1"/>
</dbReference>
<dbReference type="InterPro" id="IPR004811">
    <property type="entry name" value="RelA/Spo_fam"/>
</dbReference>
<dbReference type="GO" id="GO:0005886">
    <property type="term" value="C:plasma membrane"/>
    <property type="evidence" value="ECO:0007669"/>
    <property type="project" value="TreeGrafter"/>
</dbReference>
<dbReference type="Pfam" id="PF02824">
    <property type="entry name" value="TGS"/>
    <property type="match status" value="1"/>
</dbReference>
<dbReference type="InterPro" id="IPR043519">
    <property type="entry name" value="NT_sf"/>
</dbReference>
<dbReference type="SMART" id="SM00954">
    <property type="entry name" value="RelA_SpoT"/>
    <property type="match status" value="1"/>
</dbReference>
<comment type="caution">
    <text evidence="5">The sequence shown here is derived from an EMBL/GenBank/DDBJ whole genome shotgun (WGS) entry which is preliminary data.</text>
</comment>
<comment type="pathway">
    <text evidence="1">Purine metabolism.</text>
</comment>
<dbReference type="Gene3D" id="1.10.3210.10">
    <property type="entry name" value="Hypothetical protein af1432"/>
    <property type="match status" value="1"/>
</dbReference>
<name>A0A1F6MV70_9BACT</name>
<comment type="similarity">
    <text evidence="2">Belongs to the relA/spoT family.</text>
</comment>
<dbReference type="FunFam" id="3.30.460.10:FF:000001">
    <property type="entry name" value="GTP pyrophosphokinase RelA"/>
    <property type="match status" value="1"/>
</dbReference>
<sequence length="499" mass="57173">MLEQEEIIGKNPTIGSLIKKVKAYDAKADLDLIRLAYDFAEKAHDGQTRKSGEPYIIHPLSTAHILANMRIDPVIVIAALLHDVPEDTKITLEELEKNFGNEVASMVKGITKLGKLKYRGVERYIENLRKMFISMAEDVRVMIIKFADRIHNLTTLDALPGPKQYRIALESLEIYAPIAGRLGMDEIKGWLEDLSFRYVYPKEYARIKQIRDERMRGKDKSLQAAQDRAWDELETAGIKTVDLYGRNKRLYSLYQKLQRKGNEIAKVYDVVALRIIVPTLADCYAALGILHKIWRPMPGRIKDYISQPKPNGYQSLHTTVFTDSGEMVEFQIRTLEMHEEAEFGVAAHWHYDEHGHKRPAKEISWVKELAEIQKDVLSRLSDLDEIKIDFLKSRIFVFTPKGDVIDLPEGATPIDFAYHIHTVIGNKCNGAMVNEQMTSLDTTLKNGDVVEIIIDKNRKGPNRDWLKFTKTHTARLNIKNALRLQERSIITGWIRQVVG</sequence>
<dbReference type="FunFam" id="1.10.3210.10:FF:000001">
    <property type="entry name" value="GTP pyrophosphokinase RelA"/>
    <property type="match status" value="1"/>
</dbReference>
<dbReference type="InterPro" id="IPR004095">
    <property type="entry name" value="TGS"/>
</dbReference>
<dbReference type="STRING" id="1798692.A3G00_00700"/>
<dbReference type="SMART" id="SM00471">
    <property type="entry name" value="HDc"/>
    <property type="match status" value="1"/>
</dbReference>
<dbReference type="InterPro" id="IPR007685">
    <property type="entry name" value="RelA_SpoT"/>
</dbReference>
<dbReference type="SUPFAM" id="SSF109604">
    <property type="entry name" value="HD-domain/PDEase-like"/>
    <property type="match status" value="1"/>
</dbReference>
<evidence type="ECO:0008006" key="7">
    <source>
        <dbReference type="Google" id="ProtNLM"/>
    </source>
</evidence>
<dbReference type="Pfam" id="PF04607">
    <property type="entry name" value="RelA_SpoT"/>
    <property type="match status" value="1"/>
</dbReference>
<evidence type="ECO:0000256" key="1">
    <source>
        <dbReference type="ARBA" id="ARBA00025704"/>
    </source>
</evidence>
<dbReference type="InterPro" id="IPR006674">
    <property type="entry name" value="HD_domain"/>
</dbReference>
<dbReference type="NCBIfam" id="TIGR00691">
    <property type="entry name" value="spoT_relA"/>
    <property type="match status" value="1"/>
</dbReference>
<dbReference type="InterPro" id="IPR033655">
    <property type="entry name" value="TGS_RelA/SpoT"/>
</dbReference>
<dbReference type="FunFam" id="3.10.20.30:FF:000002">
    <property type="entry name" value="GTP pyrophosphokinase (RelA/SpoT)"/>
    <property type="match status" value="1"/>
</dbReference>
<dbReference type="CDD" id="cd00077">
    <property type="entry name" value="HDc"/>
    <property type="match status" value="1"/>
</dbReference>
<organism evidence="5 6">
    <name type="scientific">Candidatus Magasanikbacteria bacterium RIFCSPLOWO2_12_FULL_43_12</name>
    <dbReference type="NCBI Taxonomy" id="1798692"/>
    <lineage>
        <taxon>Bacteria</taxon>
        <taxon>Candidatus Magasanikiibacteriota</taxon>
    </lineage>
</organism>
<evidence type="ECO:0000256" key="2">
    <source>
        <dbReference type="RuleBase" id="RU003847"/>
    </source>
</evidence>
<dbReference type="Proteomes" id="UP000178347">
    <property type="component" value="Unassembled WGS sequence"/>
</dbReference>
<dbReference type="PROSITE" id="PS51880">
    <property type="entry name" value="TGS"/>
    <property type="match status" value="1"/>
</dbReference>
<dbReference type="Pfam" id="PF13328">
    <property type="entry name" value="HD_4"/>
    <property type="match status" value="1"/>
</dbReference>
<dbReference type="AlphaFoldDB" id="A0A1F6MV70"/>
<feature type="domain" description="TGS" evidence="4">
    <location>
        <begin position="393"/>
        <end position="454"/>
    </location>
</feature>
<evidence type="ECO:0000259" key="3">
    <source>
        <dbReference type="PROSITE" id="PS51831"/>
    </source>
</evidence>
<evidence type="ECO:0000313" key="5">
    <source>
        <dbReference type="EMBL" id="OGH75567.1"/>
    </source>
</evidence>
<gene>
    <name evidence="5" type="ORF">A3G00_00700</name>
</gene>
<dbReference type="InterPro" id="IPR012676">
    <property type="entry name" value="TGS-like"/>
</dbReference>
<dbReference type="PANTHER" id="PTHR21262">
    <property type="entry name" value="GUANOSINE-3',5'-BIS DIPHOSPHATE 3'-PYROPHOSPHOHYDROLASE"/>
    <property type="match status" value="1"/>
</dbReference>
<protein>
    <recommendedName>
        <fullName evidence="7">TGS domain-containing protein</fullName>
    </recommendedName>
</protein>
<dbReference type="PROSITE" id="PS51831">
    <property type="entry name" value="HD"/>
    <property type="match status" value="1"/>
</dbReference>
<dbReference type="CDD" id="cd05399">
    <property type="entry name" value="NT_Rel-Spo_like"/>
    <property type="match status" value="1"/>
</dbReference>
<dbReference type="SUPFAM" id="SSF81271">
    <property type="entry name" value="TGS-like"/>
    <property type="match status" value="1"/>
</dbReference>
<dbReference type="InterPro" id="IPR012675">
    <property type="entry name" value="Beta-grasp_dom_sf"/>
</dbReference>
<feature type="non-terminal residue" evidence="5">
    <location>
        <position position="499"/>
    </location>
</feature>
<dbReference type="Gene3D" id="3.30.460.10">
    <property type="entry name" value="Beta Polymerase, domain 2"/>
    <property type="match status" value="1"/>
</dbReference>
<dbReference type="SUPFAM" id="SSF81301">
    <property type="entry name" value="Nucleotidyltransferase"/>
    <property type="match status" value="1"/>
</dbReference>